<dbReference type="STRING" id="1076935.U4L514"/>
<sequence length="419" mass="47044">MSRSVSPSTTKDPYEAAIAAAAAAAASQKPKKKRAPATKKKGIAKPVVKKRAAAASTSAAAFNTAAAAMAVSGDEAAPPKKKVHKAVAVRPGKKTDTTNAVGQPKYDKEGRELYCICRKPDTGKWMIGCDGCEDWYHGECVNIKEEDADLIDKYYCQYCTTPTLTTTWRRMCRLPSCRRPAQTTATPPSKYCSPDHGILYMKSLLSRSALPASEVASLTTSVPTVSEFHSLGTRLPTPPPSALKAYPSEIERLEGIKREREALERRRVRTEQRQRYLGLVIRRKERMGGVCGFDEELAMDDGEWDVWVVNQAWTKSPAPPRQQKRKVRDEDESSDDDSDDDDTADAEEEVLEKREGVCVKKQCRGHKGWMGLFKEEGEVTERLREERLVQLKQEERRIRERQKRRALKNEQEGRVERDA</sequence>
<evidence type="ECO:0000256" key="2">
    <source>
        <dbReference type="ARBA" id="ARBA00022723"/>
    </source>
</evidence>
<keyword evidence="7" id="KW-0175">Coiled coil</keyword>
<evidence type="ECO:0000256" key="4">
    <source>
        <dbReference type="ARBA" id="ARBA00022833"/>
    </source>
</evidence>
<dbReference type="InterPro" id="IPR013083">
    <property type="entry name" value="Znf_RING/FYVE/PHD"/>
</dbReference>
<feature type="region of interest" description="Disordered" evidence="8">
    <location>
        <begin position="315"/>
        <end position="351"/>
    </location>
</feature>
<gene>
    <name evidence="10" type="ORF">PCON_11302</name>
</gene>
<protein>
    <submittedName>
        <fullName evidence="10">Similar to Set1 complex component spp1 acc. no. O74508</fullName>
    </submittedName>
</protein>
<dbReference type="PANTHER" id="PTHR46174:SF1">
    <property type="entry name" value="CXXC-TYPE ZINC FINGER PROTEIN 1"/>
    <property type="match status" value="1"/>
</dbReference>
<dbReference type="InterPro" id="IPR037869">
    <property type="entry name" value="Spp1/CFP1"/>
</dbReference>
<dbReference type="PROSITE" id="PS01359">
    <property type="entry name" value="ZF_PHD_1"/>
    <property type="match status" value="1"/>
</dbReference>
<comment type="subcellular location">
    <subcellularLocation>
        <location evidence="1">Nucleus</location>
    </subcellularLocation>
</comment>
<evidence type="ECO:0000256" key="7">
    <source>
        <dbReference type="SAM" id="Coils"/>
    </source>
</evidence>
<feature type="compositionally biased region" description="Acidic residues" evidence="8">
    <location>
        <begin position="330"/>
        <end position="350"/>
    </location>
</feature>
<feature type="coiled-coil region" evidence="7">
    <location>
        <begin position="246"/>
        <end position="273"/>
    </location>
</feature>
<dbReference type="InterPro" id="IPR019786">
    <property type="entry name" value="Zinc_finger_PHD-type_CS"/>
</dbReference>
<keyword evidence="2" id="KW-0479">Metal-binding</keyword>
<keyword evidence="4" id="KW-0862">Zinc</keyword>
<dbReference type="GO" id="GO:0048188">
    <property type="term" value="C:Set1C/COMPASS complex"/>
    <property type="evidence" value="ECO:0007669"/>
    <property type="project" value="InterPro"/>
</dbReference>
<dbReference type="InterPro" id="IPR011011">
    <property type="entry name" value="Znf_FYVE_PHD"/>
</dbReference>
<dbReference type="Proteomes" id="UP000018144">
    <property type="component" value="Unassembled WGS sequence"/>
</dbReference>
<dbReference type="PROSITE" id="PS50016">
    <property type="entry name" value="ZF_PHD_2"/>
    <property type="match status" value="1"/>
</dbReference>
<dbReference type="AlphaFoldDB" id="U4L514"/>
<dbReference type="GO" id="GO:0045893">
    <property type="term" value="P:positive regulation of DNA-templated transcription"/>
    <property type="evidence" value="ECO:0007669"/>
    <property type="project" value="TreeGrafter"/>
</dbReference>
<dbReference type="OrthoDB" id="436852at2759"/>
<dbReference type="SUPFAM" id="SSF57903">
    <property type="entry name" value="FYVE/PHD zinc finger"/>
    <property type="match status" value="1"/>
</dbReference>
<keyword evidence="3 6" id="KW-0863">Zinc-finger</keyword>
<evidence type="ECO:0000256" key="8">
    <source>
        <dbReference type="SAM" id="MobiDB-lite"/>
    </source>
</evidence>
<reference evidence="10 11" key="1">
    <citation type="journal article" date="2013" name="PLoS Genet.">
        <title>The genome and development-dependent transcriptomes of Pyronema confluens: a window into fungal evolution.</title>
        <authorList>
            <person name="Traeger S."/>
            <person name="Altegoer F."/>
            <person name="Freitag M."/>
            <person name="Gabaldon T."/>
            <person name="Kempken F."/>
            <person name="Kumar A."/>
            <person name="Marcet-Houben M."/>
            <person name="Poggeler S."/>
            <person name="Stajich J.E."/>
            <person name="Nowrousian M."/>
        </authorList>
    </citation>
    <scope>NUCLEOTIDE SEQUENCE [LARGE SCALE GENOMIC DNA]</scope>
    <source>
        <strain evidence="11">CBS 100304</strain>
        <tissue evidence="10">Vegetative mycelium</tissue>
    </source>
</reference>
<evidence type="ECO:0000256" key="3">
    <source>
        <dbReference type="ARBA" id="ARBA00022771"/>
    </source>
</evidence>
<feature type="compositionally biased region" description="Basic and acidic residues" evidence="8">
    <location>
        <begin position="407"/>
        <end position="419"/>
    </location>
</feature>
<dbReference type="eggNOG" id="KOG1632">
    <property type="taxonomic scope" value="Eukaryota"/>
</dbReference>
<keyword evidence="11" id="KW-1185">Reference proteome</keyword>
<feature type="region of interest" description="Disordered" evidence="8">
    <location>
        <begin position="20"/>
        <end position="48"/>
    </location>
</feature>
<name>U4L514_PYROM</name>
<evidence type="ECO:0000313" key="10">
    <source>
        <dbReference type="EMBL" id="CCX11708.1"/>
    </source>
</evidence>
<dbReference type="CDD" id="cd16039">
    <property type="entry name" value="PHD_SPP1"/>
    <property type="match status" value="1"/>
</dbReference>
<dbReference type="GO" id="GO:0008270">
    <property type="term" value="F:zinc ion binding"/>
    <property type="evidence" value="ECO:0007669"/>
    <property type="project" value="UniProtKB-KW"/>
</dbReference>
<feature type="region of interest" description="Disordered" evidence="8">
    <location>
        <begin position="399"/>
        <end position="419"/>
    </location>
</feature>
<dbReference type="InterPro" id="IPR019787">
    <property type="entry name" value="Znf_PHD-finger"/>
</dbReference>
<feature type="compositionally biased region" description="Basic residues" evidence="8">
    <location>
        <begin position="29"/>
        <end position="48"/>
    </location>
</feature>
<dbReference type="Gene3D" id="3.30.40.10">
    <property type="entry name" value="Zinc/RING finger domain, C3HC4 (zinc finger)"/>
    <property type="match status" value="1"/>
</dbReference>
<evidence type="ECO:0000256" key="1">
    <source>
        <dbReference type="ARBA" id="ARBA00004123"/>
    </source>
</evidence>
<dbReference type="SMART" id="SM00249">
    <property type="entry name" value="PHD"/>
    <property type="match status" value="1"/>
</dbReference>
<organism evidence="10 11">
    <name type="scientific">Pyronema omphalodes (strain CBS 100304)</name>
    <name type="common">Pyronema confluens</name>
    <dbReference type="NCBI Taxonomy" id="1076935"/>
    <lineage>
        <taxon>Eukaryota</taxon>
        <taxon>Fungi</taxon>
        <taxon>Dikarya</taxon>
        <taxon>Ascomycota</taxon>
        <taxon>Pezizomycotina</taxon>
        <taxon>Pezizomycetes</taxon>
        <taxon>Pezizales</taxon>
        <taxon>Pyronemataceae</taxon>
        <taxon>Pyronema</taxon>
    </lineage>
</organism>
<dbReference type="InterPro" id="IPR001965">
    <property type="entry name" value="Znf_PHD"/>
</dbReference>
<feature type="domain" description="PHD-type" evidence="9">
    <location>
        <begin position="112"/>
        <end position="162"/>
    </location>
</feature>
<dbReference type="PANTHER" id="PTHR46174">
    <property type="entry name" value="CXXC-TYPE ZINC FINGER PROTEIN 1"/>
    <property type="match status" value="1"/>
</dbReference>
<evidence type="ECO:0000256" key="5">
    <source>
        <dbReference type="ARBA" id="ARBA00023242"/>
    </source>
</evidence>
<dbReference type="EMBL" id="HF935634">
    <property type="protein sequence ID" value="CCX11708.1"/>
    <property type="molecule type" value="Genomic_DNA"/>
</dbReference>
<proteinExistence type="predicted"/>
<dbReference type="OMA" id="SEELFCI"/>
<evidence type="ECO:0000259" key="9">
    <source>
        <dbReference type="PROSITE" id="PS50016"/>
    </source>
</evidence>
<evidence type="ECO:0000313" key="11">
    <source>
        <dbReference type="Proteomes" id="UP000018144"/>
    </source>
</evidence>
<accession>U4L514</accession>
<dbReference type="Pfam" id="PF00628">
    <property type="entry name" value="PHD"/>
    <property type="match status" value="1"/>
</dbReference>
<evidence type="ECO:0000256" key="6">
    <source>
        <dbReference type="PROSITE-ProRule" id="PRU00146"/>
    </source>
</evidence>
<keyword evidence="5" id="KW-0539">Nucleus</keyword>